<dbReference type="SUPFAM" id="SSF81324">
    <property type="entry name" value="Voltage-gated potassium channels"/>
    <property type="match status" value="1"/>
</dbReference>
<dbReference type="GO" id="GO:0005886">
    <property type="term" value="C:plasma membrane"/>
    <property type="evidence" value="ECO:0007669"/>
    <property type="project" value="TreeGrafter"/>
</dbReference>
<sequence>MSQSFKTKIISYFFTSKTTNDNDQTLTSSTSLLGKPASKSVQLGSKKQTRLEPLVSLSLPPALKDLEKGDFVKVCEEFDVSVSVLEINTRKHDVSHSFCLKLFHILVFCKIYISYDYKKTSQSPNHDRVSGGMKRQNVRTLSLIVCTFTYLLIGAAVFDALESENEQVQRSTIRYVEKLLVSKYNISAEDYRIWSTIIIKSVPHKAGIQWKFAGSFYFATTVLTTIGECNIFH</sequence>
<keyword evidence="6" id="KW-1185">Reference proteome</keyword>
<evidence type="ECO:0000256" key="1">
    <source>
        <dbReference type="ARBA" id="ARBA00004141"/>
    </source>
</evidence>
<evidence type="ECO:0000256" key="2">
    <source>
        <dbReference type="ARBA" id="ARBA00022692"/>
    </source>
</evidence>
<evidence type="ECO:0000256" key="3">
    <source>
        <dbReference type="ARBA" id="ARBA00022989"/>
    </source>
</evidence>
<dbReference type="GO" id="GO:0022841">
    <property type="term" value="F:potassium ion leak channel activity"/>
    <property type="evidence" value="ECO:0007669"/>
    <property type="project" value="TreeGrafter"/>
</dbReference>
<keyword evidence="3" id="KW-1133">Transmembrane helix</keyword>
<evidence type="ECO:0008006" key="7">
    <source>
        <dbReference type="Google" id="ProtNLM"/>
    </source>
</evidence>
<comment type="caution">
    <text evidence="5">The sequence shown here is derived from an EMBL/GenBank/DDBJ whole genome shotgun (WGS) entry which is preliminary data.</text>
</comment>
<dbReference type="EMBL" id="JAFNEN010000277">
    <property type="protein sequence ID" value="KAG8187149.1"/>
    <property type="molecule type" value="Genomic_DNA"/>
</dbReference>
<evidence type="ECO:0000313" key="6">
    <source>
        <dbReference type="Proteomes" id="UP000827092"/>
    </source>
</evidence>
<keyword evidence="2" id="KW-0812">Transmembrane</keyword>
<dbReference type="PANTHER" id="PTHR11003">
    <property type="entry name" value="POTASSIUM CHANNEL, SUBFAMILY K"/>
    <property type="match status" value="1"/>
</dbReference>
<gene>
    <name evidence="5" type="ORF">JTE90_020027</name>
</gene>
<protein>
    <recommendedName>
        <fullName evidence="7">Potassium channel domain-containing protein</fullName>
    </recommendedName>
</protein>
<name>A0AAV6UTM5_9ARAC</name>
<keyword evidence="4" id="KW-0472">Membrane</keyword>
<evidence type="ECO:0000256" key="4">
    <source>
        <dbReference type="ARBA" id="ARBA00023136"/>
    </source>
</evidence>
<dbReference type="InterPro" id="IPR003280">
    <property type="entry name" value="2pore_dom_K_chnl"/>
</dbReference>
<proteinExistence type="predicted"/>
<dbReference type="GO" id="GO:0015271">
    <property type="term" value="F:outward rectifier potassium channel activity"/>
    <property type="evidence" value="ECO:0007669"/>
    <property type="project" value="TreeGrafter"/>
</dbReference>
<reference evidence="5 6" key="1">
    <citation type="journal article" date="2022" name="Nat. Ecol. Evol.">
        <title>A masculinizing supergene underlies an exaggerated male reproductive morph in a spider.</title>
        <authorList>
            <person name="Hendrickx F."/>
            <person name="De Corte Z."/>
            <person name="Sonet G."/>
            <person name="Van Belleghem S.M."/>
            <person name="Kostlbacher S."/>
            <person name="Vangestel C."/>
        </authorList>
    </citation>
    <scope>NUCLEOTIDE SEQUENCE [LARGE SCALE GENOMIC DNA]</scope>
    <source>
        <strain evidence="5">W744_W776</strain>
    </source>
</reference>
<dbReference type="Gene3D" id="1.10.287.70">
    <property type="match status" value="1"/>
</dbReference>
<dbReference type="AlphaFoldDB" id="A0AAV6UTM5"/>
<organism evidence="5 6">
    <name type="scientific">Oedothorax gibbosus</name>
    <dbReference type="NCBI Taxonomy" id="931172"/>
    <lineage>
        <taxon>Eukaryota</taxon>
        <taxon>Metazoa</taxon>
        <taxon>Ecdysozoa</taxon>
        <taxon>Arthropoda</taxon>
        <taxon>Chelicerata</taxon>
        <taxon>Arachnida</taxon>
        <taxon>Araneae</taxon>
        <taxon>Araneomorphae</taxon>
        <taxon>Entelegynae</taxon>
        <taxon>Araneoidea</taxon>
        <taxon>Linyphiidae</taxon>
        <taxon>Erigoninae</taxon>
        <taxon>Oedothorax</taxon>
    </lineage>
</organism>
<comment type="subcellular location">
    <subcellularLocation>
        <location evidence="1">Membrane</location>
        <topology evidence="1">Multi-pass membrane protein</topology>
    </subcellularLocation>
</comment>
<dbReference type="Proteomes" id="UP000827092">
    <property type="component" value="Unassembled WGS sequence"/>
</dbReference>
<evidence type="ECO:0000313" key="5">
    <source>
        <dbReference type="EMBL" id="KAG8187149.1"/>
    </source>
</evidence>
<dbReference type="PANTHER" id="PTHR11003:SF291">
    <property type="entry name" value="IP11374P"/>
    <property type="match status" value="1"/>
</dbReference>
<dbReference type="GO" id="GO:0030322">
    <property type="term" value="P:stabilization of membrane potential"/>
    <property type="evidence" value="ECO:0007669"/>
    <property type="project" value="TreeGrafter"/>
</dbReference>
<accession>A0AAV6UTM5</accession>